<keyword evidence="3" id="KW-0812">Transmembrane</keyword>
<evidence type="ECO:0000256" key="3">
    <source>
        <dbReference type="SAM" id="Phobius"/>
    </source>
</evidence>
<organism evidence="4 5">
    <name type="scientific">Leptidea sinapis</name>
    <dbReference type="NCBI Taxonomy" id="189913"/>
    <lineage>
        <taxon>Eukaryota</taxon>
        <taxon>Metazoa</taxon>
        <taxon>Ecdysozoa</taxon>
        <taxon>Arthropoda</taxon>
        <taxon>Hexapoda</taxon>
        <taxon>Insecta</taxon>
        <taxon>Pterygota</taxon>
        <taxon>Neoptera</taxon>
        <taxon>Endopterygota</taxon>
        <taxon>Lepidoptera</taxon>
        <taxon>Glossata</taxon>
        <taxon>Ditrysia</taxon>
        <taxon>Papilionoidea</taxon>
        <taxon>Pieridae</taxon>
        <taxon>Dismorphiinae</taxon>
        <taxon>Leptidea</taxon>
    </lineage>
</organism>
<feature type="region of interest" description="Disordered" evidence="2">
    <location>
        <begin position="102"/>
        <end position="128"/>
    </location>
</feature>
<dbReference type="GO" id="GO:0005634">
    <property type="term" value="C:nucleus"/>
    <property type="evidence" value="ECO:0007669"/>
    <property type="project" value="UniProtKB-SubCell"/>
</dbReference>
<feature type="compositionally biased region" description="Basic and acidic residues" evidence="2">
    <location>
        <begin position="104"/>
        <end position="116"/>
    </location>
</feature>
<sequence>VCGFAQVVCGFLLLCDSRRILLSRLLVTPEDGLDEPPFYYVGLALLASGLTVCVLGSLGVWATCMPGYIILTLKALDEARDNKRSIRQICKDYGIPKTTILDKLSGRRPDGLKKPGPEPVLGIEGKRK</sequence>
<comment type="subcellular location">
    <subcellularLocation>
        <location evidence="1">Nucleus</location>
    </subcellularLocation>
</comment>
<keyword evidence="3" id="KW-1133">Transmembrane helix</keyword>
<name>A0A5E4R0F3_9NEOP</name>
<evidence type="ECO:0000256" key="1">
    <source>
        <dbReference type="ARBA" id="ARBA00004123"/>
    </source>
</evidence>
<gene>
    <name evidence="4" type="ORF">LSINAPIS_LOCUS13416</name>
</gene>
<feature type="non-terminal residue" evidence="4">
    <location>
        <position position="1"/>
    </location>
</feature>
<keyword evidence="5" id="KW-1185">Reference proteome</keyword>
<evidence type="ECO:0000313" key="4">
    <source>
        <dbReference type="EMBL" id="VVD03409.1"/>
    </source>
</evidence>
<dbReference type="InterPro" id="IPR009057">
    <property type="entry name" value="Homeodomain-like_sf"/>
</dbReference>
<feature type="transmembrane region" description="Helical" evidence="3">
    <location>
        <begin position="38"/>
        <end position="64"/>
    </location>
</feature>
<dbReference type="AlphaFoldDB" id="A0A5E4R0F3"/>
<reference evidence="4 5" key="1">
    <citation type="submission" date="2017-07" db="EMBL/GenBank/DDBJ databases">
        <authorList>
            <person name="Talla V."/>
            <person name="Backstrom N."/>
        </authorList>
    </citation>
    <scope>NUCLEOTIDE SEQUENCE [LARGE SCALE GENOMIC DNA]</scope>
</reference>
<dbReference type="Proteomes" id="UP000324832">
    <property type="component" value="Unassembled WGS sequence"/>
</dbReference>
<proteinExistence type="predicted"/>
<evidence type="ECO:0000256" key="2">
    <source>
        <dbReference type="SAM" id="MobiDB-lite"/>
    </source>
</evidence>
<dbReference type="EMBL" id="FZQP02006771">
    <property type="protein sequence ID" value="VVD03409.1"/>
    <property type="molecule type" value="Genomic_DNA"/>
</dbReference>
<dbReference type="SUPFAM" id="SSF46689">
    <property type="entry name" value="Homeodomain-like"/>
    <property type="match status" value="1"/>
</dbReference>
<evidence type="ECO:0008006" key="6">
    <source>
        <dbReference type="Google" id="ProtNLM"/>
    </source>
</evidence>
<protein>
    <recommendedName>
        <fullName evidence="6">HTH psq-type domain-containing protein</fullName>
    </recommendedName>
</protein>
<keyword evidence="3" id="KW-0472">Membrane</keyword>
<evidence type="ECO:0000313" key="5">
    <source>
        <dbReference type="Proteomes" id="UP000324832"/>
    </source>
</evidence>
<accession>A0A5E4R0F3</accession>